<reference evidence="1 2" key="1">
    <citation type="submission" date="2018-08" db="EMBL/GenBank/DDBJ databases">
        <title>Mucilaginibacter terrae sp. nov., isolated from manganese diggings.</title>
        <authorList>
            <person name="Huang Y."/>
            <person name="Zhou Z."/>
        </authorList>
    </citation>
    <scope>NUCLEOTIDE SEQUENCE [LARGE SCALE GENOMIC DNA]</scope>
    <source>
        <strain evidence="1 2">ZH6</strain>
    </source>
</reference>
<accession>A0A3E2NWF0</accession>
<dbReference type="Proteomes" id="UP000260823">
    <property type="component" value="Unassembled WGS sequence"/>
</dbReference>
<dbReference type="PANTHER" id="PTHR38477:SF1">
    <property type="entry name" value="MUREIN L,D-TRANSPEPTIDASE CATALYTIC DOMAIN FAMILY PROTEIN"/>
    <property type="match status" value="1"/>
</dbReference>
<dbReference type="AlphaFoldDB" id="A0A3E2NWF0"/>
<comment type="caution">
    <text evidence="1">The sequence shown here is derived from an EMBL/GenBank/DDBJ whole genome shotgun (WGS) entry which is preliminary data.</text>
</comment>
<gene>
    <name evidence="1" type="ORF">DYU05_07040</name>
</gene>
<dbReference type="RefSeq" id="WP_117382246.1">
    <property type="nucleotide sequence ID" value="NZ_QWDE01000001.1"/>
</dbReference>
<proteinExistence type="predicted"/>
<sequence>MRKHLWWIIGALLLFSVTVISWKPSSVSKNINGIVKTGGTLTSKDFFAQYVNQLYQTANLAQTGMDIAVLQKALTGYYNLKLENKLAKNSNIITVVDFNKPSREKRMWIIDVLNKTVLLNTWVAHGQGSGNDMATAFSNNNESHQSSLGFYLTDDVYIGKHGQSLRLNGLDEGINSAARARGIVVHAADYVSQGTINQLGRLGRSFGCPAVSPEVSSLVINTIKGGSMLFINANTANYTSKLLDENGPANFLMPAAADTTKAGSTALISKL</sequence>
<protein>
    <recommendedName>
        <fullName evidence="3">Murein L,D-transpeptidase catalytic domain family protein</fullName>
    </recommendedName>
</protein>
<dbReference type="Pfam" id="PF13645">
    <property type="entry name" value="YkuD_2"/>
    <property type="match status" value="1"/>
</dbReference>
<evidence type="ECO:0000313" key="1">
    <source>
        <dbReference type="EMBL" id="RFZ85346.1"/>
    </source>
</evidence>
<dbReference type="PANTHER" id="PTHR38477">
    <property type="entry name" value="HYPOTHETICAL EXPORTED PROTEIN"/>
    <property type="match status" value="1"/>
</dbReference>
<evidence type="ECO:0008006" key="3">
    <source>
        <dbReference type="Google" id="ProtNLM"/>
    </source>
</evidence>
<dbReference type="InterPro" id="IPR032676">
    <property type="entry name" value="YkuD_2"/>
</dbReference>
<dbReference type="EMBL" id="QWDE01000001">
    <property type="protein sequence ID" value="RFZ85346.1"/>
    <property type="molecule type" value="Genomic_DNA"/>
</dbReference>
<organism evidence="1 2">
    <name type="scientific">Mucilaginibacter terrenus</name>
    <dbReference type="NCBI Taxonomy" id="2482727"/>
    <lineage>
        <taxon>Bacteria</taxon>
        <taxon>Pseudomonadati</taxon>
        <taxon>Bacteroidota</taxon>
        <taxon>Sphingobacteriia</taxon>
        <taxon>Sphingobacteriales</taxon>
        <taxon>Sphingobacteriaceae</taxon>
        <taxon>Mucilaginibacter</taxon>
    </lineage>
</organism>
<evidence type="ECO:0000313" key="2">
    <source>
        <dbReference type="Proteomes" id="UP000260823"/>
    </source>
</evidence>
<keyword evidence="2" id="KW-1185">Reference proteome</keyword>
<dbReference type="OrthoDB" id="9815195at2"/>
<name>A0A3E2NWF0_9SPHI</name>